<dbReference type="GeneID" id="18248578"/>
<dbReference type="InterPro" id="IPR016024">
    <property type="entry name" value="ARM-type_fold"/>
</dbReference>
<dbReference type="PROSITE" id="PS50180">
    <property type="entry name" value="GAE"/>
    <property type="match status" value="1"/>
</dbReference>
<dbReference type="STRING" id="590646.G3AWH5"/>
<dbReference type="InterPro" id="IPR002553">
    <property type="entry name" value="Clathrin/coatomer_adapt-like_N"/>
</dbReference>
<evidence type="ECO:0000256" key="1">
    <source>
        <dbReference type="ARBA" id="ARBA00004156"/>
    </source>
</evidence>
<evidence type="ECO:0000256" key="2">
    <source>
        <dbReference type="ARBA" id="ARBA00004555"/>
    </source>
</evidence>
<dbReference type="OrthoDB" id="28053at2759"/>
<protein>
    <recommendedName>
        <fullName evidence="9">AP-1 complex subunit gamma</fullName>
    </recommendedName>
</protein>
<dbReference type="SUPFAM" id="SSF48371">
    <property type="entry name" value="ARM repeat"/>
    <property type="match status" value="1"/>
</dbReference>
<evidence type="ECO:0000256" key="9">
    <source>
        <dbReference type="PIRNR" id="PIRNR037094"/>
    </source>
</evidence>
<dbReference type="AlphaFoldDB" id="G3AWH5"/>
<evidence type="ECO:0000256" key="8">
    <source>
        <dbReference type="ARBA" id="ARBA00023329"/>
    </source>
</evidence>
<dbReference type="SMART" id="SM00809">
    <property type="entry name" value="Alpha_adaptinC2"/>
    <property type="match status" value="1"/>
</dbReference>
<dbReference type="PIRSF" id="PIRSF037094">
    <property type="entry name" value="AP1_complex_gamma"/>
    <property type="match status" value="1"/>
</dbReference>
<dbReference type="Proteomes" id="UP000000707">
    <property type="component" value="Unassembled WGS sequence"/>
</dbReference>
<dbReference type="Pfam" id="PF01602">
    <property type="entry name" value="Adaptin_N"/>
    <property type="match status" value="1"/>
</dbReference>
<evidence type="ECO:0000313" key="12">
    <source>
        <dbReference type="EMBL" id="EGV66541.1"/>
    </source>
</evidence>
<dbReference type="HOGENOM" id="CLU_003824_0_0_1"/>
<dbReference type="KEGG" id="cten:18248578"/>
<dbReference type="GO" id="GO:0030121">
    <property type="term" value="C:AP-1 adaptor complex"/>
    <property type="evidence" value="ECO:0007669"/>
    <property type="project" value="InterPro"/>
</dbReference>
<dbReference type="EMBL" id="GL996510">
    <property type="protein sequence ID" value="EGV66541.1"/>
    <property type="molecule type" value="Genomic_DNA"/>
</dbReference>
<dbReference type="GO" id="GO:0016482">
    <property type="term" value="P:cytosolic transport"/>
    <property type="evidence" value="ECO:0007669"/>
    <property type="project" value="UniProtKB-ARBA"/>
</dbReference>
<keyword evidence="5 9" id="KW-0653">Protein transport</keyword>
<sequence length="812" mass="91737">MASLKTFIKAVRKAKTIADERNVVKKESASIRTSFKDVNLDQNTRRVNISKLLYLYIIGEKTHFGQVECIKLLASPKFIDKRLGYLATMLLLDENQEVLTLLTNSLDNDMKHTNHYVVAQALCCLGNIASLELSRDLYQNVEKLMQSKNAYLKKKATIVASKLIDKNPDLLEFFVGFIPTLITDKSQGVLLASLKLIQSCFNSVEETDRFNLPNTYTTLIGHLKKLITSGYNPDYDVLGINDPFLIINLISTLRLLSTVPDLPAKNLEMLNDVLTQICSNIEIGKNVNHAVLYECIKTIFSINSDQSLKILGINLLGKFLSTKDNNTKYVALNTLLTVVNIEPNAVQRHRSIIVSCLSDGDISIRRRSLELSFAILNESNIRILIKEIVNYLKTTDDNDLKPYIISQLILSIEKFSPNDNWKFDNLIKVLNYSDNHVQIDYISNILSLVIRLTATDLKKSILLKMFKLNYENDNMNKNKLGLALTTVWCLGEYFELINNEHIEINDEKVLVNDEKVLEYFKILSNNSNYSIGETNQLTSYIINSLIKLSNKFSNNSSLNQIKLLLESHANSSDLEIQIRSVEYLQILTQDSKLRKGLLSKMPAPKLKKKEMLTLNDSTNKRSTPTPKSHSDNRVALENDLLDFNDDVEKKPEVVIKNDLLSDIFSNSKSTSANPRAHNDILDLFDAPTVSHTAPTSVPVAEELIIYTDANIVIKFLPKSVGNGFAQIESHIQSKTSQAITNFQLLIAVPKSQKLTISTNNLVNLVSPSDVIVQNIKLTGKEGSKVKFRIKFNYHLNGKLVEHMFDYSLKQNL</sequence>
<feature type="compositionally biased region" description="Polar residues" evidence="10">
    <location>
        <begin position="614"/>
        <end position="627"/>
    </location>
</feature>
<dbReference type="InterPro" id="IPR008153">
    <property type="entry name" value="GAE_dom"/>
</dbReference>
<feature type="region of interest" description="Disordered" evidence="10">
    <location>
        <begin position="608"/>
        <end position="632"/>
    </location>
</feature>
<evidence type="ECO:0000256" key="10">
    <source>
        <dbReference type="SAM" id="MobiDB-lite"/>
    </source>
</evidence>
<keyword evidence="6 9" id="KW-0333">Golgi apparatus</keyword>
<dbReference type="InterPro" id="IPR008152">
    <property type="entry name" value="Clathrin_a/b/g-adaptin_app_Ig"/>
</dbReference>
<dbReference type="InterPro" id="IPR013041">
    <property type="entry name" value="Clathrin_app_Ig-like_sf"/>
</dbReference>
<evidence type="ECO:0000256" key="3">
    <source>
        <dbReference type="ARBA" id="ARBA00006613"/>
    </source>
</evidence>
<dbReference type="GO" id="GO:0016192">
    <property type="term" value="P:vesicle-mediated transport"/>
    <property type="evidence" value="ECO:0007669"/>
    <property type="project" value="InterPro"/>
</dbReference>
<organism evidence="13">
    <name type="scientific">Candida tenuis (strain ATCC 10573 / BCRC 21748 / CBS 615 / JCM 9827 / NBRC 10315 / NRRL Y-1498 / VKM Y-70)</name>
    <name type="common">Yeast</name>
    <name type="synonym">Yamadazyma tenuis</name>
    <dbReference type="NCBI Taxonomy" id="590646"/>
    <lineage>
        <taxon>Eukaryota</taxon>
        <taxon>Fungi</taxon>
        <taxon>Dikarya</taxon>
        <taxon>Ascomycota</taxon>
        <taxon>Saccharomycotina</taxon>
        <taxon>Pichiomycetes</taxon>
        <taxon>Debaryomycetaceae</taxon>
        <taxon>Yamadazyma</taxon>
    </lineage>
</organism>
<keyword evidence="8 9" id="KW-0968">Cytoplasmic vesicle</keyword>
<dbReference type="GO" id="GO:0005829">
    <property type="term" value="C:cytosol"/>
    <property type="evidence" value="ECO:0007669"/>
    <property type="project" value="GOC"/>
</dbReference>
<comment type="subcellular location">
    <subcellularLocation>
        <location evidence="1">Cytoplasmic vesicle membrane</location>
    </subcellularLocation>
    <subcellularLocation>
        <location evidence="2">Golgi apparatus</location>
    </subcellularLocation>
</comment>
<feature type="domain" description="GAE" evidence="11">
    <location>
        <begin position="698"/>
        <end position="810"/>
    </location>
</feature>
<dbReference type="InterPro" id="IPR050840">
    <property type="entry name" value="Adaptor_Complx_Large_Subunit"/>
</dbReference>
<proteinExistence type="inferred from homology"/>
<accession>G3AWH5</accession>
<dbReference type="InterPro" id="IPR011989">
    <property type="entry name" value="ARM-like"/>
</dbReference>
<evidence type="ECO:0000256" key="4">
    <source>
        <dbReference type="ARBA" id="ARBA00022448"/>
    </source>
</evidence>
<evidence type="ECO:0000256" key="5">
    <source>
        <dbReference type="ARBA" id="ARBA00022927"/>
    </source>
</evidence>
<reference evidence="12 13" key="1">
    <citation type="journal article" date="2011" name="Proc. Natl. Acad. Sci. U.S.A.">
        <title>Comparative genomics of xylose-fermenting fungi for enhanced biofuel production.</title>
        <authorList>
            <person name="Wohlbach D.J."/>
            <person name="Kuo A."/>
            <person name="Sato T.K."/>
            <person name="Potts K.M."/>
            <person name="Salamov A.A."/>
            <person name="LaButti K.M."/>
            <person name="Sun H."/>
            <person name="Clum A."/>
            <person name="Pangilinan J.L."/>
            <person name="Lindquist E.A."/>
            <person name="Lucas S."/>
            <person name="Lapidus A."/>
            <person name="Jin M."/>
            <person name="Gunawan C."/>
            <person name="Balan V."/>
            <person name="Dale B.E."/>
            <person name="Jeffries T.W."/>
            <person name="Zinkel R."/>
            <person name="Barry K.W."/>
            <person name="Grigoriev I.V."/>
            <person name="Gasch A.P."/>
        </authorList>
    </citation>
    <scope>NUCLEOTIDE SEQUENCE [LARGE SCALE GENOMIC DNA]</scope>
    <source>
        <strain evidence="13">ATCC 10573 / BCRC 21748 / CBS 615 / JCM 9827 / NBRC 10315 / NRRL Y-1498 / VKM Y-70</strain>
    </source>
</reference>
<comment type="similarity">
    <text evidence="3 9">Belongs to the adaptor complexes large subunit family.</text>
</comment>
<keyword evidence="4 9" id="KW-0813">Transport</keyword>
<dbReference type="Gene3D" id="2.60.40.1230">
    <property type="match status" value="1"/>
</dbReference>
<gene>
    <name evidence="12" type="ORF">CANTEDRAFT_117533</name>
</gene>
<evidence type="ECO:0000256" key="6">
    <source>
        <dbReference type="ARBA" id="ARBA00023034"/>
    </source>
</evidence>
<evidence type="ECO:0000259" key="11">
    <source>
        <dbReference type="PROSITE" id="PS50180"/>
    </source>
</evidence>
<evidence type="ECO:0000313" key="13">
    <source>
        <dbReference type="Proteomes" id="UP000000707"/>
    </source>
</evidence>
<dbReference type="Pfam" id="PF02883">
    <property type="entry name" value="Alpha_adaptinC2"/>
    <property type="match status" value="1"/>
</dbReference>
<dbReference type="GO" id="GO:0006886">
    <property type="term" value="P:intracellular protein transport"/>
    <property type="evidence" value="ECO:0007669"/>
    <property type="project" value="UniProtKB-UniRule"/>
</dbReference>
<keyword evidence="13" id="KW-1185">Reference proteome</keyword>
<dbReference type="SUPFAM" id="SSF49348">
    <property type="entry name" value="Clathrin adaptor appendage domain"/>
    <property type="match status" value="1"/>
</dbReference>
<evidence type="ECO:0000256" key="7">
    <source>
        <dbReference type="ARBA" id="ARBA00023136"/>
    </source>
</evidence>
<dbReference type="PANTHER" id="PTHR22780">
    <property type="entry name" value="ADAPTIN, ALPHA/GAMMA/EPSILON"/>
    <property type="match status" value="1"/>
</dbReference>
<dbReference type="eggNOG" id="KOG1062">
    <property type="taxonomic scope" value="Eukaryota"/>
</dbReference>
<dbReference type="InterPro" id="IPR017107">
    <property type="entry name" value="AP1_complex_gsu"/>
</dbReference>
<name>G3AWH5_CANTC</name>
<dbReference type="Gene3D" id="1.25.10.10">
    <property type="entry name" value="Leucine-rich Repeat Variant"/>
    <property type="match status" value="1"/>
</dbReference>
<keyword evidence="7 9" id="KW-0472">Membrane</keyword>